<evidence type="ECO:0000256" key="3">
    <source>
        <dbReference type="ARBA" id="ARBA00022448"/>
    </source>
</evidence>
<keyword evidence="4 10" id="KW-0812">Transmembrane</keyword>
<sequence length="276" mass="29949">MVKTATKLEDVMCNVGGCAGMSVDVTLFPLDTVKTRLQSEVGFSRAGGFRGIYSGLPSVVAGSFPTAGLFFCAYEGVKIFGRGYLSESWDPVLHMTAASTGEVTACLVRVPVEVIKQRAQATRFRSSDILRETLRTEGFRGLYRGYISTVLREIPFSFIQFPLWEYFKKTWSSFQKSPVDPWQSSICGATSGCIAAGITTPLDVAKTRIMLAETGSAFSTGSISFAIRAVYRENGMQGLFAGVVPRMLWITVGGAIFLGVYDKAKVVLSSAHMDTS</sequence>
<evidence type="ECO:0000256" key="4">
    <source>
        <dbReference type="ARBA" id="ARBA00022692"/>
    </source>
</evidence>
<comment type="subcellular location">
    <subcellularLocation>
        <location evidence="1">Mitochondrion inner membrane</location>
        <topology evidence="1">Multi-pass membrane protein</topology>
    </subcellularLocation>
</comment>
<evidence type="ECO:0000256" key="11">
    <source>
        <dbReference type="RuleBase" id="RU000488"/>
    </source>
</evidence>
<gene>
    <name evidence="12" type="ORF">CGI_10016709</name>
</gene>
<dbReference type="HOGENOM" id="CLU_015166_3_0_1"/>
<proteinExistence type="inferred from homology"/>
<dbReference type="EMBL" id="JH816704">
    <property type="protein sequence ID" value="EKC31767.1"/>
    <property type="molecule type" value="Genomic_DNA"/>
</dbReference>
<dbReference type="AlphaFoldDB" id="K1Q577"/>
<evidence type="ECO:0000256" key="2">
    <source>
        <dbReference type="ARBA" id="ARBA00006375"/>
    </source>
</evidence>
<dbReference type="FunFam" id="1.50.40.10:FF:000018">
    <property type="entry name" value="S-adenosylmethionine mitochondrial carrier protein-like"/>
    <property type="match status" value="1"/>
</dbReference>
<name>K1Q577_MAGGI</name>
<evidence type="ECO:0000256" key="10">
    <source>
        <dbReference type="PROSITE-ProRule" id="PRU00282"/>
    </source>
</evidence>
<keyword evidence="5" id="KW-0677">Repeat</keyword>
<keyword evidence="7" id="KW-1133">Transmembrane helix</keyword>
<evidence type="ECO:0000256" key="9">
    <source>
        <dbReference type="ARBA" id="ARBA00023136"/>
    </source>
</evidence>
<dbReference type="InterPro" id="IPR018108">
    <property type="entry name" value="MCP_transmembrane"/>
</dbReference>
<dbReference type="InterPro" id="IPR023395">
    <property type="entry name" value="MCP_dom_sf"/>
</dbReference>
<feature type="repeat" description="Solcar" evidence="10">
    <location>
        <begin position="8"/>
        <end position="80"/>
    </location>
</feature>
<evidence type="ECO:0000256" key="8">
    <source>
        <dbReference type="ARBA" id="ARBA00023128"/>
    </source>
</evidence>
<keyword evidence="8" id="KW-0496">Mitochondrion</keyword>
<dbReference type="SUPFAM" id="SSF103506">
    <property type="entry name" value="Mitochondrial carrier"/>
    <property type="match status" value="1"/>
</dbReference>
<feature type="repeat" description="Solcar" evidence="10">
    <location>
        <begin position="183"/>
        <end position="267"/>
    </location>
</feature>
<evidence type="ECO:0000256" key="1">
    <source>
        <dbReference type="ARBA" id="ARBA00004448"/>
    </source>
</evidence>
<keyword evidence="9 10" id="KW-0472">Membrane</keyword>
<accession>K1Q577</accession>
<keyword evidence="3 11" id="KW-0813">Transport</keyword>
<dbReference type="GO" id="GO:0005743">
    <property type="term" value="C:mitochondrial inner membrane"/>
    <property type="evidence" value="ECO:0007669"/>
    <property type="project" value="UniProtKB-SubCell"/>
</dbReference>
<dbReference type="InParanoid" id="K1Q577"/>
<comment type="similarity">
    <text evidence="2 11">Belongs to the mitochondrial carrier (TC 2.A.29) family.</text>
</comment>
<dbReference type="Pfam" id="PF00153">
    <property type="entry name" value="Mito_carr"/>
    <property type="match status" value="3"/>
</dbReference>
<feature type="repeat" description="Solcar" evidence="10">
    <location>
        <begin position="89"/>
        <end position="170"/>
    </location>
</feature>
<reference evidence="12" key="1">
    <citation type="journal article" date="2012" name="Nature">
        <title>The oyster genome reveals stress adaptation and complexity of shell formation.</title>
        <authorList>
            <person name="Zhang G."/>
            <person name="Fang X."/>
            <person name="Guo X."/>
            <person name="Li L."/>
            <person name="Luo R."/>
            <person name="Xu F."/>
            <person name="Yang P."/>
            <person name="Zhang L."/>
            <person name="Wang X."/>
            <person name="Qi H."/>
            <person name="Xiong Z."/>
            <person name="Que H."/>
            <person name="Xie Y."/>
            <person name="Holland P.W."/>
            <person name="Paps J."/>
            <person name="Zhu Y."/>
            <person name="Wu F."/>
            <person name="Chen Y."/>
            <person name="Wang J."/>
            <person name="Peng C."/>
            <person name="Meng J."/>
            <person name="Yang L."/>
            <person name="Liu J."/>
            <person name="Wen B."/>
            <person name="Zhang N."/>
            <person name="Huang Z."/>
            <person name="Zhu Q."/>
            <person name="Feng Y."/>
            <person name="Mount A."/>
            <person name="Hedgecock D."/>
            <person name="Xu Z."/>
            <person name="Liu Y."/>
            <person name="Domazet-Loso T."/>
            <person name="Du Y."/>
            <person name="Sun X."/>
            <person name="Zhang S."/>
            <person name="Liu B."/>
            <person name="Cheng P."/>
            <person name="Jiang X."/>
            <person name="Li J."/>
            <person name="Fan D."/>
            <person name="Wang W."/>
            <person name="Fu W."/>
            <person name="Wang T."/>
            <person name="Wang B."/>
            <person name="Zhang J."/>
            <person name="Peng Z."/>
            <person name="Li Y."/>
            <person name="Li N."/>
            <person name="Wang J."/>
            <person name="Chen M."/>
            <person name="He Y."/>
            <person name="Tan F."/>
            <person name="Song X."/>
            <person name="Zheng Q."/>
            <person name="Huang R."/>
            <person name="Yang H."/>
            <person name="Du X."/>
            <person name="Chen L."/>
            <person name="Yang M."/>
            <person name="Gaffney P.M."/>
            <person name="Wang S."/>
            <person name="Luo L."/>
            <person name="She Z."/>
            <person name="Ming Y."/>
            <person name="Huang W."/>
            <person name="Zhang S."/>
            <person name="Huang B."/>
            <person name="Zhang Y."/>
            <person name="Qu T."/>
            <person name="Ni P."/>
            <person name="Miao G."/>
            <person name="Wang J."/>
            <person name="Wang Q."/>
            <person name="Steinberg C.E."/>
            <person name="Wang H."/>
            <person name="Li N."/>
            <person name="Qian L."/>
            <person name="Zhang G."/>
            <person name="Li Y."/>
            <person name="Yang H."/>
            <person name="Liu X."/>
            <person name="Wang J."/>
            <person name="Yin Y."/>
            <person name="Wang J."/>
        </authorList>
    </citation>
    <scope>NUCLEOTIDE SEQUENCE [LARGE SCALE GENOMIC DNA]</scope>
    <source>
        <strain evidence="12">05x7-T-G4-1.051#20</strain>
    </source>
</reference>
<protein>
    <submittedName>
        <fullName evidence="12">S-adenosylmethionine mitochondrial carrier protein</fullName>
    </submittedName>
</protein>
<dbReference type="PROSITE" id="PS50920">
    <property type="entry name" value="SOLCAR"/>
    <property type="match status" value="3"/>
</dbReference>
<evidence type="ECO:0000256" key="7">
    <source>
        <dbReference type="ARBA" id="ARBA00022989"/>
    </source>
</evidence>
<dbReference type="Gene3D" id="1.50.40.10">
    <property type="entry name" value="Mitochondrial carrier domain"/>
    <property type="match status" value="1"/>
</dbReference>
<dbReference type="PANTHER" id="PTHR45667">
    <property type="entry name" value="S-ADENOSYLMETHIONINE MITOCHONDRIAL CARRIER PROTEIN"/>
    <property type="match status" value="1"/>
</dbReference>
<evidence type="ECO:0000256" key="5">
    <source>
        <dbReference type="ARBA" id="ARBA00022737"/>
    </source>
</evidence>
<keyword evidence="6" id="KW-0999">Mitochondrion inner membrane</keyword>
<organism evidence="12">
    <name type="scientific">Magallana gigas</name>
    <name type="common">Pacific oyster</name>
    <name type="synonym">Crassostrea gigas</name>
    <dbReference type="NCBI Taxonomy" id="29159"/>
    <lineage>
        <taxon>Eukaryota</taxon>
        <taxon>Metazoa</taxon>
        <taxon>Spiralia</taxon>
        <taxon>Lophotrochozoa</taxon>
        <taxon>Mollusca</taxon>
        <taxon>Bivalvia</taxon>
        <taxon>Autobranchia</taxon>
        <taxon>Pteriomorphia</taxon>
        <taxon>Ostreida</taxon>
        <taxon>Ostreoidea</taxon>
        <taxon>Ostreidae</taxon>
        <taxon>Magallana</taxon>
    </lineage>
</organism>
<dbReference type="FunCoup" id="K1Q577">
    <property type="interactions" value="676"/>
</dbReference>
<evidence type="ECO:0000313" key="12">
    <source>
        <dbReference type="EMBL" id="EKC31767.1"/>
    </source>
</evidence>
<evidence type="ECO:0000256" key="6">
    <source>
        <dbReference type="ARBA" id="ARBA00022792"/>
    </source>
</evidence>